<dbReference type="GO" id="GO:0003690">
    <property type="term" value="F:double-stranded DNA binding"/>
    <property type="evidence" value="ECO:0007669"/>
    <property type="project" value="TreeGrafter"/>
</dbReference>
<dbReference type="Pfam" id="PF13671">
    <property type="entry name" value="AAA_33"/>
    <property type="match status" value="1"/>
</dbReference>
<evidence type="ECO:0000256" key="1">
    <source>
        <dbReference type="SAM" id="MobiDB-lite"/>
    </source>
</evidence>
<dbReference type="InterPro" id="IPR027417">
    <property type="entry name" value="P-loop_NTPase"/>
</dbReference>
<evidence type="ECO:0000313" key="2">
    <source>
        <dbReference type="EMBL" id="CAG9294309.1"/>
    </source>
</evidence>
<dbReference type="GO" id="GO:0046403">
    <property type="term" value="F:polynucleotide 3'-phosphatase activity"/>
    <property type="evidence" value="ECO:0007669"/>
    <property type="project" value="TreeGrafter"/>
</dbReference>
<feature type="compositionally biased region" description="Basic and acidic residues" evidence="1">
    <location>
        <begin position="8"/>
        <end position="27"/>
    </location>
</feature>
<dbReference type="SUPFAM" id="SSF52540">
    <property type="entry name" value="P-loop containing nucleoside triphosphate hydrolases"/>
    <property type="match status" value="1"/>
</dbReference>
<dbReference type="Gene3D" id="3.40.50.300">
    <property type="entry name" value="P-loop containing nucleotide triphosphate hydrolases"/>
    <property type="match status" value="1"/>
</dbReference>
<protein>
    <submittedName>
        <fullName evidence="2">Uncharacterized protein</fullName>
    </submittedName>
</protein>
<accession>A0A8J9X8X3</accession>
<name>A0A8J9X8X3_PHATR</name>
<dbReference type="GO" id="GO:0046404">
    <property type="term" value="F:ATP-dependent polydeoxyribonucleotide 5'-hydroxyl-kinase activity"/>
    <property type="evidence" value="ECO:0007669"/>
    <property type="project" value="TreeGrafter"/>
</dbReference>
<dbReference type="Proteomes" id="UP000836788">
    <property type="component" value="Chromosome 9"/>
</dbReference>
<organism evidence="2">
    <name type="scientific">Phaeodactylum tricornutum</name>
    <name type="common">Diatom</name>
    <dbReference type="NCBI Taxonomy" id="2850"/>
    <lineage>
        <taxon>Eukaryota</taxon>
        <taxon>Sar</taxon>
        <taxon>Stramenopiles</taxon>
        <taxon>Ochrophyta</taxon>
        <taxon>Bacillariophyta</taxon>
        <taxon>Bacillariophyceae</taxon>
        <taxon>Bacillariophycidae</taxon>
        <taxon>Naviculales</taxon>
        <taxon>Phaeodactylaceae</taxon>
        <taxon>Phaeodactylum</taxon>
    </lineage>
</organism>
<reference evidence="2" key="1">
    <citation type="submission" date="2022-02" db="EMBL/GenBank/DDBJ databases">
        <authorList>
            <person name="Giguere J D."/>
        </authorList>
    </citation>
    <scope>NUCLEOTIDE SEQUENCE</scope>
    <source>
        <strain evidence="2">CCAP 1055/1</strain>
    </source>
</reference>
<feature type="compositionally biased region" description="Polar residues" evidence="1">
    <location>
        <begin position="35"/>
        <end position="56"/>
    </location>
</feature>
<dbReference type="GO" id="GO:0006281">
    <property type="term" value="P:DNA repair"/>
    <property type="evidence" value="ECO:0007669"/>
    <property type="project" value="TreeGrafter"/>
</dbReference>
<dbReference type="PANTHER" id="PTHR12083">
    <property type="entry name" value="BIFUNCTIONAL POLYNUCLEOTIDE PHOSPHATASE/KINASE"/>
    <property type="match status" value="1"/>
</dbReference>
<dbReference type="EMBL" id="OU594950">
    <property type="protein sequence ID" value="CAG9294309.1"/>
    <property type="molecule type" value="Genomic_DNA"/>
</dbReference>
<sequence>MTTPGQNEKTKETEVSRDESCTQRSGEELLATCPHQPSKQKIVETSESLIEGTSQLKTERVRQDVSGPKVQHDSATKNRQKNDNQSARNKRGGRSFAKVPTAPTQGNTNVPLAKNSGVFMLLLVGLPGSGKTTLACRLLEEWPDKFVRINQDELGTRRECERLTRDALSAGKCPVIDRCNFDKSQRQKFVSIAKEFSADTLVYCIVLDVDRKECIDRCRRRTGHPTIKPAEATKIISMVASQYKPPKKAGVEGLNRVYKTNSTDSAIEHIHAMIG</sequence>
<feature type="region of interest" description="Disordered" evidence="1">
    <location>
        <begin position="1"/>
        <end position="110"/>
    </location>
</feature>
<gene>
    <name evidence="2" type="ORF">PTTT1_LOCUS54266</name>
</gene>
<dbReference type="PANTHER" id="PTHR12083:SF9">
    <property type="entry name" value="BIFUNCTIONAL POLYNUCLEOTIDE PHOSPHATASE_KINASE"/>
    <property type="match status" value="1"/>
</dbReference>
<proteinExistence type="predicted"/>
<feature type="compositionally biased region" description="Basic and acidic residues" evidence="1">
    <location>
        <begin position="70"/>
        <end position="82"/>
    </location>
</feature>
<dbReference type="AlphaFoldDB" id="A0A8J9X8X3"/>